<keyword evidence="1" id="KW-1133">Transmembrane helix</keyword>
<gene>
    <name evidence="2" type="ORF">OKW52_18055</name>
</gene>
<keyword evidence="3" id="KW-1185">Reference proteome</keyword>
<dbReference type="InterPro" id="IPR020269">
    <property type="entry name" value="Phage_Mu_Releasin"/>
</dbReference>
<accession>A0ABT3H2P1</accession>
<name>A0ABT3H2P1_9RHOB</name>
<dbReference type="RefSeq" id="WP_264506931.1">
    <property type="nucleotide sequence ID" value="NZ_JAPDFL010000001.1"/>
</dbReference>
<protein>
    <submittedName>
        <fullName evidence="2">DUF2730 domain-containing protein</fullName>
    </submittedName>
</protein>
<evidence type="ECO:0000313" key="2">
    <source>
        <dbReference type="EMBL" id="MCW1934106.1"/>
    </source>
</evidence>
<reference evidence="2 3" key="1">
    <citation type="submission" date="2022-10" db="EMBL/GenBank/DDBJ databases">
        <title>Pararhodobacter sp. nov., isolated from marine algae.</title>
        <authorList>
            <person name="Choi B.J."/>
            <person name="Kim J.M."/>
            <person name="Lee J.K."/>
            <person name="Choi D.G."/>
            <person name="Jeon C.O."/>
        </authorList>
    </citation>
    <scope>NUCLEOTIDE SEQUENCE [LARGE SCALE GENOMIC DNA]</scope>
    <source>
        <strain evidence="2 3">ZQ420</strain>
    </source>
</reference>
<sequence length="113" mass="12483">MTDALTLSPVIAWVGALSLLLNFGLSLWGLLASGARQNKTRLDEHEARLSRHDTRLGGVEQTLRTLPSTGDLHKIELSLSRMEGELGIMGQRLQPVAAIAERMQELLLQQSKR</sequence>
<dbReference type="Proteomes" id="UP001208938">
    <property type="component" value="Unassembled WGS sequence"/>
</dbReference>
<evidence type="ECO:0000313" key="3">
    <source>
        <dbReference type="Proteomes" id="UP001208938"/>
    </source>
</evidence>
<keyword evidence="1" id="KW-0812">Transmembrane</keyword>
<organism evidence="2 3">
    <name type="scientific">Pararhodobacter zhoushanensis</name>
    <dbReference type="NCBI Taxonomy" id="2479545"/>
    <lineage>
        <taxon>Bacteria</taxon>
        <taxon>Pseudomonadati</taxon>
        <taxon>Pseudomonadota</taxon>
        <taxon>Alphaproteobacteria</taxon>
        <taxon>Rhodobacterales</taxon>
        <taxon>Paracoccaceae</taxon>
        <taxon>Pararhodobacter</taxon>
    </lineage>
</organism>
<dbReference type="EMBL" id="JAPDFL010000001">
    <property type="protein sequence ID" value="MCW1934106.1"/>
    <property type="molecule type" value="Genomic_DNA"/>
</dbReference>
<evidence type="ECO:0000256" key="1">
    <source>
        <dbReference type="SAM" id="Phobius"/>
    </source>
</evidence>
<feature type="transmembrane region" description="Helical" evidence="1">
    <location>
        <begin position="12"/>
        <end position="31"/>
    </location>
</feature>
<comment type="caution">
    <text evidence="2">The sequence shown here is derived from an EMBL/GenBank/DDBJ whole genome shotgun (WGS) entry which is preliminary data.</text>
</comment>
<keyword evidence="1" id="KW-0472">Membrane</keyword>
<dbReference type="Pfam" id="PF10805">
    <property type="entry name" value="DUF2730"/>
    <property type="match status" value="1"/>
</dbReference>
<proteinExistence type="predicted"/>